<dbReference type="SMART" id="SM00360">
    <property type="entry name" value="RRM"/>
    <property type="match status" value="1"/>
</dbReference>
<dbReference type="STRING" id="983506.L8WXN5"/>
<protein>
    <submittedName>
        <fullName evidence="5">RNA recognition motif domain-containing protein</fullName>
    </submittedName>
</protein>
<reference evidence="5 6" key="1">
    <citation type="journal article" date="2013" name="Nat. Commun.">
        <title>The evolution and pathogenic mechanisms of the rice sheath blight pathogen.</title>
        <authorList>
            <person name="Zheng A."/>
            <person name="Lin R."/>
            <person name="Xu L."/>
            <person name="Qin P."/>
            <person name="Tang C."/>
            <person name="Ai P."/>
            <person name="Zhang D."/>
            <person name="Liu Y."/>
            <person name="Sun Z."/>
            <person name="Feng H."/>
            <person name="Wang Y."/>
            <person name="Chen Y."/>
            <person name="Liang X."/>
            <person name="Fu R."/>
            <person name="Li Q."/>
            <person name="Zhang J."/>
            <person name="Yu X."/>
            <person name="Xie Z."/>
            <person name="Ding L."/>
            <person name="Guan P."/>
            <person name="Tang J."/>
            <person name="Liang Y."/>
            <person name="Wang S."/>
            <person name="Deng Q."/>
            <person name="Li S."/>
            <person name="Zhu J."/>
            <person name="Wang L."/>
            <person name="Liu H."/>
            <person name="Li P."/>
        </authorList>
    </citation>
    <scope>NUCLEOTIDE SEQUENCE [LARGE SCALE GENOMIC DNA]</scope>
    <source>
        <strain evidence="6">AG-1 IA</strain>
    </source>
</reference>
<dbReference type="InterPro" id="IPR035979">
    <property type="entry name" value="RBD_domain_sf"/>
</dbReference>
<dbReference type="HOGENOM" id="CLU_1349711_0_0_1"/>
<dbReference type="CDD" id="cd12306">
    <property type="entry name" value="RRM_II_PABPs"/>
    <property type="match status" value="1"/>
</dbReference>
<dbReference type="EMBL" id="AFRT01001041">
    <property type="protein sequence ID" value="ELU41543.1"/>
    <property type="molecule type" value="Genomic_DNA"/>
</dbReference>
<dbReference type="PANTHER" id="PTHR23236">
    <property type="entry name" value="EUKARYOTIC TRANSLATION INITIATION FACTOR 4B/4H"/>
    <property type="match status" value="1"/>
</dbReference>
<name>L8WXN5_THACA</name>
<dbReference type="SUPFAM" id="SSF54928">
    <property type="entry name" value="RNA-binding domain, RBD"/>
    <property type="match status" value="1"/>
</dbReference>
<comment type="caution">
    <text evidence="5">The sequence shown here is derived from an EMBL/GenBank/DDBJ whole genome shotgun (WGS) entry which is preliminary data.</text>
</comment>
<evidence type="ECO:0000256" key="3">
    <source>
        <dbReference type="SAM" id="MobiDB-lite"/>
    </source>
</evidence>
<dbReference type="OMA" id="MIEESWA"/>
<evidence type="ECO:0000256" key="2">
    <source>
        <dbReference type="PROSITE-ProRule" id="PRU00176"/>
    </source>
</evidence>
<keyword evidence="6" id="KW-1185">Reference proteome</keyword>
<evidence type="ECO:0000259" key="4">
    <source>
        <dbReference type="PROSITE" id="PS50102"/>
    </source>
</evidence>
<dbReference type="Pfam" id="PF00076">
    <property type="entry name" value="RRM_1"/>
    <property type="match status" value="1"/>
</dbReference>
<accession>L8WXN5</accession>
<evidence type="ECO:0000256" key="1">
    <source>
        <dbReference type="ARBA" id="ARBA00022884"/>
    </source>
</evidence>
<sequence length="203" mass="21730">MSEIEKEIAAAGSGDEDEELEQMKARVREMEAEAEKLRTMTAQAQPGSGPGSVGSGGGDASNEFGEESAEIVDARSVYVGNVDYGATPEELQAHFQAVGTINRITILCDKFTGHPKGFVWIFWFISGLDVETGTAEVLNDSLFRGRAIKVSHMIEESWAGEEADEAGAGADLRDTIRTVDGKQKNVTNRLLLTGASSGRGGFR</sequence>
<dbReference type="InterPro" id="IPR012677">
    <property type="entry name" value="Nucleotide-bd_a/b_plait_sf"/>
</dbReference>
<dbReference type="Gene3D" id="3.30.70.330">
    <property type="match status" value="1"/>
</dbReference>
<feature type="compositionally biased region" description="Basic and acidic residues" evidence="3">
    <location>
        <begin position="21"/>
        <end position="38"/>
    </location>
</feature>
<dbReference type="InterPro" id="IPR000504">
    <property type="entry name" value="RRM_dom"/>
</dbReference>
<keyword evidence="1 2" id="KW-0694">RNA-binding</keyword>
<dbReference type="GO" id="GO:0008143">
    <property type="term" value="F:poly(A) binding"/>
    <property type="evidence" value="ECO:0007669"/>
    <property type="project" value="TreeGrafter"/>
</dbReference>
<organism evidence="5 6">
    <name type="scientific">Thanatephorus cucumeris (strain AG1-IA)</name>
    <name type="common">Rice sheath blight fungus</name>
    <name type="synonym">Rhizoctonia solani</name>
    <dbReference type="NCBI Taxonomy" id="983506"/>
    <lineage>
        <taxon>Eukaryota</taxon>
        <taxon>Fungi</taxon>
        <taxon>Dikarya</taxon>
        <taxon>Basidiomycota</taxon>
        <taxon>Agaricomycotina</taxon>
        <taxon>Agaricomycetes</taxon>
        <taxon>Cantharellales</taxon>
        <taxon>Ceratobasidiaceae</taxon>
        <taxon>Rhizoctonia</taxon>
        <taxon>Rhizoctonia solani AG-1</taxon>
    </lineage>
</organism>
<dbReference type="AlphaFoldDB" id="L8WXN5"/>
<evidence type="ECO:0000313" key="6">
    <source>
        <dbReference type="Proteomes" id="UP000011668"/>
    </source>
</evidence>
<proteinExistence type="predicted"/>
<dbReference type="Proteomes" id="UP000011668">
    <property type="component" value="Unassembled WGS sequence"/>
</dbReference>
<feature type="compositionally biased region" description="Gly residues" evidence="3">
    <location>
        <begin position="48"/>
        <end position="59"/>
    </location>
</feature>
<gene>
    <name evidence="5" type="ORF">AG1IA_04428</name>
</gene>
<feature type="region of interest" description="Disordered" evidence="3">
    <location>
        <begin position="1"/>
        <end position="61"/>
    </location>
</feature>
<feature type="domain" description="RRM" evidence="4">
    <location>
        <begin position="75"/>
        <end position="155"/>
    </location>
</feature>
<dbReference type="OrthoDB" id="4726at2759"/>
<dbReference type="PROSITE" id="PS50102">
    <property type="entry name" value="RRM"/>
    <property type="match status" value="1"/>
</dbReference>
<evidence type="ECO:0000313" key="5">
    <source>
        <dbReference type="EMBL" id="ELU41543.1"/>
    </source>
</evidence>
<dbReference type="PANTHER" id="PTHR23236:SF12">
    <property type="entry name" value="EUKARYOTIC INITIATION FACTOR 4B-RELATED"/>
    <property type="match status" value="1"/>
</dbReference>